<comment type="caution">
    <text evidence="1">The sequence shown here is derived from an EMBL/GenBank/DDBJ whole genome shotgun (WGS) entry which is preliminary data.</text>
</comment>
<organism evidence="1 2">
    <name type="scientific">Prevotella histicola JCM 15637 = DNF00424</name>
    <dbReference type="NCBI Taxonomy" id="1236504"/>
    <lineage>
        <taxon>Bacteria</taxon>
        <taxon>Pseudomonadati</taxon>
        <taxon>Bacteroidota</taxon>
        <taxon>Bacteroidia</taxon>
        <taxon>Bacteroidales</taxon>
        <taxon>Prevotellaceae</taxon>
        <taxon>Prevotella</taxon>
    </lineage>
</organism>
<name>A0AAW3FHE7_9BACT</name>
<accession>A0AAW3FHE7</accession>
<proteinExistence type="predicted"/>
<evidence type="ECO:0000313" key="2">
    <source>
        <dbReference type="Proteomes" id="UP000029533"/>
    </source>
</evidence>
<dbReference type="EMBL" id="JRNJ01000022">
    <property type="protein sequence ID" value="KGF29980.1"/>
    <property type="molecule type" value="Genomic_DNA"/>
</dbReference>
<dbReference type="Proteomes" id="UP000029533">
    <property type="component" value="Unassembled WGS sequence"/>
</dbReference>
<gene>
    <name evidence="1" type="ORF">HMPREF2132_02065</name>
</gene>
<dbReference type="AlphaFoldDB" id="A0AAW3FHE7"/>
<protein>
    <submittedName>
        <fullName evidence="1">Uncharacterized protein</fullName>
    </submittedName>
</protein>
<dbReference type="RefSeq" id="WP_156098236.1">
    <property type="nucleotide sequence ID" value="NZ_JRNJ01000022.1"/>
</dbReference>
<sequence length="289" mass="33369">MKIELNSSICPLVDFSTYETPLSASFFEDYGRDCIGDFETVSVNQDDVDVVIMEKVAAVMQDDIAPVLVEYGVKSINIGELCRPKEYNFRHDSFDFSVEMKEDWKVCAITFLEKNLQNKKLCNYIQENWVSRSGFWSFMPKSIEEIISALKGNDTRYTDDYLLGAYLTLVGLETDVLMPCQVFEDMVFDEITENTYLTVPYCYIPEDWMELYNDDAAVDELYYNLLDKIGHVWRGMNAIYDTQSCESYDCNDNASRMIAWAMKNNISVEDAQDIAAGRKVYEYGMLMYA</sequence>
<evidence type="ECO:0000313" key="1">
    <source>
        <dbReference type="EMBL" id="KGF29980.1"/>
    </source>
</evidence>
<reference evidence="1 2" key="1">
    <citation type="submission" date="2014-07" db="EMBL/GenBank/DDBJ databases">
        <authorList>
            <person name="McCorrison J."/>
            <person name="Sanka R."/>
            <person name="Torralba M."/>
            <person name="Gillis M."/>
            <person name="Haft D.H."/>
            <person name="Methe B."/>
            <person name="Sutton G."/>
            <person name="Nelson K.E."/>
        </authorList>
    </citation>
    <scope>NUCLEOTIDE SEQUENCE [LARGE SCALE GENOMIC DNA]</scope>
    <source>
        <strain evidence="1 2">DNF00424</strain>
    </source>
</reference>